<evidence type="ECO:0000313" key="3">
    <source>
        <dbReference type="Proteomes" id="UP000243459"/>
    </source>
</evidence>
<reference evidence="3" key="1">
    <citation type="journal article" date="2017" name="Nat. Commun.">
        <title>The asparagus genome sheds light on the origin and evolution of a young Y chromosome.</title>
        <authorList>
            <person name="Harkess A."/>
            <person name="Zhou J."/>
            <person name="Xu C."/>
            <person name="Bowers J.E."/>
            <person name="Van der Hulst R."/>
            <person name="Ayyampalayam S."/>
            <person name="Mercati F."/>
            <person name="Riccardi P."/>
            <person name="McKain M.R."/>
            <person name="Kakrana A."/>
            <person name="Tang H."/>
            <person name="Ray J."/>
            <person name="Groenendijk J."/>
            <person name="Arikit S."/>
            <person name="Mathioni S.M."/>
            <person name="Nakano M."/>
            <person name="Shan H."/>
            <person name="Telgmann-Rauber A."/>
            <person name="Kanno A."/>
            <person name="Yue Z."/>
            <person name="Chen H."/>
            <person name="Li W."/>
            <person name="Chen Y."/>
            <person name="Xu X."/>
            <person name="Zhang Y."/>
            <person name="Luo S."/>
            <person name="Chen H."/>
            <person name="Gao J."/>
            <person name="Mao Z."/>
            <person name="Pires J.C."/>
            <person name="Luo M."/>
            <person name="Kudrna D."/>
            <person name="Wing R.A."/>
            <person name="Meyers B.C."/>
            <person name="Yi K."/>
            <person name="Kong H."/>
            <person name="Lavrijsen P."/>
            <person name="Sunseri F."/>
            <person name="Falavigna A."/>
            <person name="Ye Y."/>
            <person name="Leebens-Mack J.H."/>
            <person name="Chen G."/>
        </authorList>
    </citation>
    <scope>NUCLEOTIDE SEQUENCE [LARGE SCALE GENOMIC DNA]</scope>
    <source>
        <strain evidence="3">cv. DH0086</strain>
    </source>
</reference>
<feature type="compositionally biased region" description="Basic and acidic residues" evidence="1">
    <location>
        <begin position="34"/>
        <end position="43"/>
    </location>
</feature>
<name>A0A5P1FBT5_ASPOF</name>
<dbReference type="Proteomes" id="UP000243459">
    <property type="component" value="Chromosome 3"/>
</dbReference>
<dbReference type="Gramene" id="ONK74877">
    <property type="protein sequence ID" value="ONK74877"/>
    <property type="gene ID" value="A4U43_C03F11040"/>
</dbReference>
<keyword evidence="3" id="KW-1185">Reference proteome</keyword>
<organism evidence="2 3">
    <name type="scientific">Asparagus officinalis</name>
    <name type="common">Garden asparagus</name>
    <dbReference type="NCBI Taxonomy" id="4686"/>
    <lineage>
        <taxon>Eukaryota</taxon>
        <taxon>Viridiplantae</taxon>
        <taxon>Streptophyta</taxon>
        <taxon>Embryophyta</taxon>
        <taxon>Tracheophyta</taxon>
        <taxon>Spermatophyta</taxon>
        <taxon>Magnoliopsida</taxon>
        <taxon>Liliopsida</taxon>
        <taxon>Asparagales</taxon>
        <taxon>Asparagaceae</taxon>
        <taxon>Asparagoideae</taxon>
        <taxon>Asparagus</taxon>
    </lineage>
</organism>
<evidence type="ECO:0000313" key="2">
    <source>
        <dbReference type="EMBL" id="ONK74877.1"/>
    </source>
</evidence>
<dbReference type="EMBL" id="CM007383">
    <property type="protein sequence ID" value="ONK74877.1"/>
    <property type="molecule type" value="Genomic_DNA"/>
</dbReference>
<sequence>MAPCGWLLCRVVNDPLLNSTASAPPSPPSRPHRRPVDPRKCDLPPEGCVYPDTALSDTDAEGSGPRKRGPALQVIVIVRGEVELGDVDGDRVFDASGDEFLLAAVPRRAPAAAAGGGVHDELAAVAVRRDMYRRDHFSH</sequence>
<feature type="region of interest" description="Disordered" evidence="1">
    <location>
        <begin position="17"/>
        <end position="69"/>
    </location>
</feature>
<protein>
    <submittedName>
        <fullName evidence="2">Uncharacterized protein</fullName>
    </submittedName>
</protein>
<evidence type="ECO:0000256" key="1">
    <source>
        <dbReference type="SAM" id="MobiDB-lite"/>
    </source>
</evidence>
<accession>A0A5P1FBT5</accession>
<gene>
    <name evidence="2" type="ORF">A4U43_C03F11040</name>
</gene>
<dbReference type="AlphaFoldDB" id="A0A5P1FBT5"/>
<proteinExistence type="predicted"/>